<reference evidence="2" key="1">
    <citation type="submission" date="2014-11" db="EMBL/GenBank/DDBJ databases">
        <authorList>
            <person name="Amaro Gonzalez C."/>
        </authorList>
    </citation>
    <scope>NUCLEOTIDE SEQUENCE</scope>
</reference>
<name>A0A0E9WU45_ANGAN</name>
<reference evidence="2" key="2">
    <citation type="journal article" date="2015" name="Fish Shellfish Immunol.">
        <title>Early steps in the European eel (Anguilla anguilla)-Vibrio vulnificus interaction in the gills: Role of the RtxA13 toxin.</title>
        <authorList>
            <person name="Callol A."/>
            <person name="Pajuelo D."/>
            <person name="Ebbesson L."/>
            <person name="Teles M."/>
            <person name="MacKenzie S."/>
            <person name="Amaro C."/>
        </authorList>
    </citation>
    <scope>NUCLEOTIDE SEQUENCE</scope>
</reference>
<feature type="region of interest" description="Disordered" evidence="1">
    <location>
        <begin position="34"/>
        <end position="72"/>
    </location>
</feature>
<organism evidence="2">
    <name type="scientific">Anguilla anguilla</name>
    <name type="common">European freshwater eel</name>
    <name type="synonym">Muraena anguilla</name>
    <dbReference type="NCBI Taxonomy" id="7936"/>
    <lineage>
        <taxon>Eukaryota</taxon>
        <taxon>Metazoa</taxon>
        <taxon>Chordata</taxon>
        <taxon>Craniata</taxon>
        <taxon>Vertebrata</taxon>
        <taxon>Euteleostomi</taxon>
        <taxon>Actinopterygii</taxon>
        <taxon>Neopterygii</taxon>
        <taxon>Teleostei</taxon>
        <taxon>Anguilliformes</taxon>
        <taxon>Anguillidae</taxon>
        <taxon>Anguilla</taxon>
    </lineage>
</organism>
<evidence type="ECO:0000313" key="2">
    <source>
        <dbReference type="EMBL" id="JAH93902.1"/>
    </source>
</evidence>
<feature type="compositionally biased region" description="Basic and acidic residues" evidence="1">
    <location>
        <begin position="62"/>
        <end position="72"/>
    </location>
</feature>
<proteinExistence type="predicted"/>
<protein>
    <submittedName>
        <fullName evidence="2">Uncharacterized protein</fullName>
    </submittedName>
</protein>
<sequence>MYRKPERLYKTKVFESVISRLLDTSLLCLPVRQKPRHTPSNRFSNIINDTDKHTVSTTARDTSTHTEGKVYV</sequence>
<accession>A0A0E9WU45</accession>
<evidence type="ECO:0000256" key="1">
    <source>
        <dbReference type="SAM" id="MobiDB-lite"/>
    </source>
</evidence>
<dbReference type="AlphaFoldDB" id="A0A0E9WU45"/>
<dbReference type="EMBL" id="GBXM01014675">
    <property type="protein sequence ID" value="JAH93902.1"/>
    <property type="molecule type" value="Transcribed_RNA"/>
</dbReference>